<dbReference type="Pfam" id="PF02811">
    <property type="entry name" value="PHP"/>
    <property type="match status" value="1"/>
</dbReference>
<keyword evidence="12" id="KW-0540">Nuclease</keyword>
<dbReference type="SMART" id="SM00483">
    <property type="entry name" value="POLXc"/>
    <property type="match status" value="1"/>
</dbReference>
<dbReference type="Pfam" id="PF14520">
    <property type="entry name" value="HHH_5"/>
    <property type="match status" value="1"/>
</dbReference>
<feature type="domain" description="Helix-hairpin-helix DNA-binding motif class 1" evidence="9">
    <location>
        <begin position="53"/>
        <end position="72"/>
    </location>
</feature>
<dbReference type="Gene3D" id="3.20.20.140">
    <property type="entry name" value="Metal-dependent hydrolases"/>
    <property type="match status" value="1"/>
</dbReference>
<evidence type="ECO:0000256" key="1">
    <source>
        <dbReference type="ARBA" id="ARBA00001946"/>
    </source>
</evidence>
<dbReference type="GO" id="GO:0005829">
    <property type="term" value="C:cytosol"/>
    <property type="evidence" value="ECO:0007669"/>
    <property type="project" value="TreeGrafter"/>
</dbReference>
<dbReference type="InterPro" id="IPR004013">
    <property type="entry name" value="PHP_dom"/>
</dbReference>
<dbReference type="InterPro" id="IPR043519">
    <property type="entry name" value="NT_sf"/>
</dbReference>
<dbReference type="InterPro" id="IPR003583">
    <property type="entry name" value="Hlx-hairpin-Hlx_DNA-bd_motif"/>
</dbReference>
<comment type="cofactor">
    <cofactor evidence="1">
        <name>Mg(2+)</name>
        <dbReference type="ChEBI" id="CHEBI:18420"/>
    </cofactor>
</comment>
<dbReference type="CDD" id="cd07436">
    <property type="entry name" value="PHP_PolX"/>
    <property type="match status" value="1"/>
</dbReference>
<dbReference type="InterPro" id="IPR029398">
    <property type="entry name" value="PolB_thumb"/>
</dbReference>
<evidence type="ECO:0000256" key="5">
    <source>
        <dbReference type="ARBA" id="ARBA00022695"/>
    </source>
</evidence>
<dbReference type="Gene3D" id="3.30.210.10">
    <property type="entry name" value="DNA polymerase, thumb domain"/>
    <property type="match status" value="1"/>
</dbReference>
<dbReference type="PANTHER" id="PTHR36928">
    <property type="entry name" value="PHOSPHATASE YCDX-RELATED"/>
    <property type="match status" value="1"/>
</dbReference>
<dbReference type="GO" id="GO:0003887">
    <property type="term" value="F:DNA-directed DNA polymerase activity"/>
    <property type="evidence" value="ECO:0007669"/>
    <property type="project" value="UniProtKB-KW"/>
</dbReference>
<dbReference type="PANTHER" id="PTHR36928:SF1">
    <property type="entry name" value="PHOSPHATASE YCDX-RELATED"/>
    <property type="match status" value="1"/>
</dbReference>
<evidence type="ECO:0000256" key="4">
    <source>
        <dbReference type="ARBA" id="ARBA00022679"/>
    </source>
</evidence>
<dbReference type="SUPFAM" id="SSF89550">
    <property type="entry name" value="PHP domain-like"/>
    <property type="match status" value="1"/>
</dbReference>
<dbReference type="AlphaFoldDB" id="A0A7C1B0L4"/>
<dbReference type="InterPro" id="IPR002054">
    <property type="entry name" value="DNA-dir_DNA_pol_X"/>
</dbReference>
<keyword evidence="4" id="KW-0808">Transferase</keyword>
<keyword evidence="12" id="KW-0378">Hydrolase</keyword>
<dbReference type="GO" id="GO:0042578">
    <property type="term" value="F:phosphoric ester hydrolase activity"/>
    <property type="evidence" value="ECO:0007669"/>
    <property type="project" value="TreeGrafter"/>
</dbReference>
<evidence type="ECO:0000256" key="6">
    <source>
        <dbReference type="ARBA" id="ARBA00022705"/>
    </source>
</evidence>
<evidence type="ECO:0000313" key="12">
    <source>
        <dbReference type="EMBL" id="HDL90040.1"/>
    </source>
</evidence>
<dbReference type="GO" id="GO:0004527">
    <property type="term" value="F:exonuclease activity"/>
    <property type="evidence" value="ECO:0007669"/>
    <property type="project" value="UniProtKB-KW"/>
</dbReference>
<evidence type="ECO:0000256" key="3">
    <source>
        <dbReference type="ARBA" id="ARBA00022634"/>
    </source>
</evidence>
<comment type="catalytic activity">
    <reaction evidence="8">
        <text>DNA(n) + a 2'-deoxyribonucleoside 5'-triphosphate = DNA(n+1) + diphosphate</text>
        <dbReference type="Rhea" id="RHEA:22508"/>
        <dbReference type="Rhea" id="RHEA-COMP:17339"/>
        <dbReference type="Rhea" id="RHEA-COMP:17340"/>
        <dbReference type="ChEBI" id="CHEBI:33019"/>
        <dbReference type="ChEBI" id="CHEBI:61560"/>
        <dbReference type="ChEBI" id="CHEBI:173112"/>
        <dbReference type="EC" id="2.7.7.7"/>
    </reaction>
</comment>
<keyword evidence="12" id="KW-0269">Exonuclease</keyword>
<proteinExistence type="predicted"/>
<dbReference type="Pfam" id="PF14791">
    <property type="entry name" value="DNA_pol_B_thumb"/>
    <property type="match status" value="1"/>
</dbReference>
<gene>
    <name evidence="12" type="primary">polX</name>
    <name evidence="12" type="ORF">ENG14_03960</name>
</gene>
<dbReference type="GO" id="GO:0008270">
    <property type="term" value="F:zinc ion binding"/>
    <property type="evidence" value="ECO:0007669"/>
    <property type="project" value="TreeGrafter"/>
</dbReference>
<dbReference type="GO" id="GO:0003677">
    <property type="term" value="F:DNA binding"/>
    <property type="evidence" value="ECO:0007669"/>
    <property type="project" value="InterPro"/>
</dbReference>
<feature type="domain" description="Helix-hairpin-helix DNA-binding motif class 1" evidence="9">
    <location>
        <begin position="128"/>
        <end position="147"/>
    </location>
</feature>
<dbReference type="EMBL" id="DQZW01000188">
    <property type="protein sequence ID" value="HDL90040.1"/>
    <property type="molecule type" value="Genomic_DNA"/>
</dbReference>
<evidence type="ECO:0000259" key="9">
    <source>
        <dbReference type="SMART" id="SM00278"/>
    </source>
</evidence>
<evidence type="ECO:0000259" key="10">
    <source>
        <dbReference type="SMART" id="SM00481"/>
    </source>
</evidence>
<dbReference type="InterPro" id="IPR050243">
    <property type="entry name" value="PHP_phosphatase"/>
</dbReference>
<dbReference type="Gene3D" id="1.10.150.20">
    <property type="entry name" value="5' to 3' exonuclease, C-terminal subdomain"/>
    <property type="match status" value="1"/>
</dbReference>
<dbReference type="Proteomes" id="UP000886355">
    <property type="component" value="Unassembled WGS sequence"/>
</dbReference>
<feature type="domain" description="DNA-directed DNA polymerase X" evidence="11">
    <location>
        <begin position="3"/>
        <end position="311"/>
    </location>
</feature>
<keyword evidence="6" id="KW-0235">DNA replication</keyword>
<dbReference type="SMART" id="SM00278">
    <property type="entry name" value="HhH1"/>
    <property type="match status" value="3"/>
</dbReference>
<keyword evidence="7" id="KW-0239">DNA-directed DNA polymerase</keyword>
<organism evidence="12">
    <name type="scientific">Thermodesulforhabdus norvegica</name>
    <dbReference type="NCBI Taxonomy" id="39841"/>
    <lineage>
        <taxon>Bacteria</taxon>
        <taxon>Pseudomonadati</taxon>
        <taxon>Thermodesulfobacteriota</taxon>
        <taxon>Syntrophobacteria</taxon>
        <taxon>Syntrophobacterales</taxon>
        <taxon>Thermodesulforhabdaceae</taxon>
        <taxon>Thermodesulforhabdus</taxon>
    </lineage>
</organism>
<dbReference type="InterPro" id="IPR037160">
    <property type="entry name" value="DNA_Pol_thumb_sf"/>
</dbReference>
<name>A0A7C1B0L4_9BACT</name>
<reference evidence="12" key="1">
    <citation type="journal article" date="2020" name="mSystems">
        <title>Genome- and Community-Level Interaction Insights into Carbon Utilization and Element Cycling Functions of Hydrothermarchaeota in Hydrothermal Sediment.</title>
        <authorList>
            <person name="Zhou Z."/>
            <person name="Liu Y."/>
            <person name="Xu W."/>
            <person name="Pan J."/>
            <person name="Luo Z.H."/>
            <person name="Li M."/>
        </authorList>
    </citation>
    <scope>NUCLEOTIDE SEQUENCE [LARGE SCALE GENOMIC DNA]</scope>
    <source>
        <strain evidence="12">HyVt-19</strain>
    </source>
</reference>
<sequence length="571" mass="64766">MSTKNSELATIFHEMAVMLEVLKDNPYRAKAYYKAAKSIEKLESDICSLAASGELEKIPGVGKSIAKHVDEWCREGTFDEYEKLKARFPAGIFEILNIPGLGPKKARVLYRELGISSIGELEYACMENRLVELKGFGVRTQEKILNHIEKIKVYSTMRRAPEAYRLAGEVEKLLRRYSDDVYLVGGLRRFQEVASDVDFLIHVSEPGSVLSHGHLEDFEDVRFVQEDRVLAKYEGFLVDIRISEKPVGVSQLFFFTGSKGHIEALRKIGSGLGITISSDGVFVDEHFVDITSEEEIYNLFGFSYIPPELRENLGEIEAARDRKLPELITDKDICGIFHIHTTYSDGSLTLDKVVQYAVEQGYQYVGISDHSQSAFYAGGLKEDDLKRQRDQIEVVRESYPQIDVYWGIESDILPDGSLDYSEEILGMFDFVIGSVHGSFRMSSEDMSARIVKALNNPYLTILGHPSGRLLLGREPYDVDMNRIIEVAAEKGKIIELNAHPYRLDLDWRWCRRAKELGVPVAINPDAHKAGDFNLHWGIMTARKGWLGREDVFNAKNREAMQRLMKAKPWMG</sequence>
<protein>
    <recommendedName>
        <fullName evidence="2">DNA-directed DNA polymerase</fullName>
        <ecNumber evidence="2">2.7.7.7</ecNumber>
    </recommendedName>
</protein>
<dbReference type="InterPro" id="IPR047967">
    <property type="entry name" value="PolX_PHP"/>
</dbReference>
<evidence type="ECO:0000259" key="11">
    <source>
        <dbReference type="SMART" id="SM00483"/>
    </source>
</evidence>
<dbReference type="InterPro" id="IPR003141">
    <property type="entry name" value="Pol/His_phosphatase_N"/>
</dbReference>
<dbReference type="PIRSF" id="PIRSF005047">
    <property type="entry name" value="UCP005047_YshC"/>
    <property type="match status" value="1"/>
</dbReference>
<dbReference type="InterPro" id="IPR010996">
    <property type="entry name" value="HHH_MUS81"/>
</dbReference>
<dbReference type="SUPFAM" id="SSF81301">
    <property type="entry name" value="Nucleotidyltransferase"/>
    <property type="match status" value="1"/>
</dbReference>
<evidence type="ECO:0000256" key="7">
    <source>
        <dbReference type="ARBA" id="ARBA00022932"/>
    </source>
</evidence>
<feature type="domain" description="Helix-hairpin-helix DNA-binding motif class 1" evidence="9">
    <location>
        <begin position="93"/>
        <end position="112"/>
    </location>
</feature>
<dbReference type="Pfam" id="PF14716">
    <property type="entry name" value="HHH_8"/>
    <property type="match status" value="1"/>
</dbReference>
<dbReference type="InterPro" id="IPR016195">
    <property type="entry name" value="Pol/histidinol_Pase-like"/>
</dbReference>
<dbReference type="SMART" id="SM00481">
    <property type="entry name" value="POLIIIAc"/>
    <property type="match status" value="1"/>
</dbReference>
<feature type="domain" description="Polymerase/histidinol phosphatase N-terminal" evidence="10">
    <location>
        <begin position="335"/>
        <end position="414"/>
    </location>
</feature>
<dbReference type="SUPFAM" id="SSF47802">
    <property type="entry name" value="DNA polymerase beta, N-terminal domain-like"/>
    <property type="match status" value="1"/>
</dbReference>
<keyword evidence="3" id="KW-0237">DNA synthesis</keyword>
<keyword evidence="5" id="KW-0548">Nucleotidyltransferase</keyword>
<dbReference type="InterPro" id="IPR022311">
    <property type="entry name" value="PolX-like"/>
</dbReference>
<evidence type="ECO:0000256" key="8">
    <source>
        <dbReference type="ARBA" id="ARBA00049244"/>
    </source>
</evidence>
<dbReference type="InterPro" id="IPR027421">
    <property type="entry name" value="DNA_pol_lamdba_lyase_dom_sf"/>
</dbReference>
<evidence type="ECO:0000256" key="2">
    <source>
        <dbReference type="ARBA" id="ARBA00012417"/>
    </source>
</evidence>
<comment type="caution">
    <text evidence="12">The sequence shown here is derived from an EMBL/GenBank/DDBJ whole genome shotgun (WGS) entry which is preliminary data.</text>
</comment>
<dbReference type="Gene3D" id="1.10.150.110">
    <property type="entry name" value="DNA polymerase beta, N-terminal domain-like"/>
    <property type="match status" value="1"/>
</dbReference>
<dbReference type="NCBIfam" id="NF006375">
    <property type="entry name" value="PRK08609.1"/>
    <property type="match status" value="1"/>
</dbReference>
<dbReference type="GO" id="GO:0006281">
    <property type="term" value="P:DNA repair"/>
    <property type="evidence" value="ECO:0007669"/>
    <property type="project" value="InterPro"/>
</dbReference>
<accession>A0A7C1B0L4</accession>
<dbReference type="EC" id="2.7.7.7" evidence="2"/>